<comment type="similarity">
    <text evidence="1">Belongs to the E.coli NlpD/Haemophilus LppB family.</text>
</comment>
<dbReference type="Gene3D" id="3.10.350.10">
    <property type="entry name" value="LysM domain"/>
    <property type="match status" value="1"/>
</dbReference>
<keyword evidence="3" id="KW-0732">Signal</keyword>
<dbReference type="Gene3D" id="2.70.70.10">
    <property type="entry name" value="Glucose Permease (Domain IIA)"/>
    <property type="match status" value="1"/>
</dbReference>
<protein>
    <submittedName>
        <fullName evidence="5">Peptidase M23B</fullName>
    </submittedName>
</protein>
<feature type="compositionally biased region" description="Pro residues" evidence="2">
    <location>
        <begin position="126"/>
        <end position="138"/>
    </location>
</feature>
<dbReference type="GO" id="GO:0032153">
    <property type="term" value="C:cell division site"/>
    <property type="evidence" value="ECO:0007669"/>
    <property type="project" value="TreeGrafter"/>
</dbReference>
<dbReference type="InterPro" id="IPR011055">
    <property type="entry name" value="Dup_hybrid_motif"/>
</dbReference>
<accession>B8KSK2</accession>
<dbReference type="RefSeq" id="WP_009020637.1">
    <property type="nucleotide sequence ID" value="NZ_DS999411.1"/>
</dbReference>
<gene>
    <name evidence="5" type="ORF">NOR51B_1838</name>
</gene>
<dbReference type="PROSITE" id="PS51782">
    <property type="entry name" value="LYSM"/>
    <property type="match status" value="1"/>
</dbReference>
<dbReference type="InterPro" id="IPR050570">
    <property type="entry name" value="Cell_wall_metabolism_enzyme"/>
</dbReference>
<evidence type="ECO:0000313" key="5">
    <source>
        <dbReference type="EMBL" id="EED35891.1"/>
    </source>
</evidence>
<sequence length="292" mass="30680">MTRYLLGLMGLGIVLFAACADHPPAPIEDRNAVAAPVKQNRTATTSSSIVADKKVAATSSPPLRPGVPYRVEKGDTLYSIAFRLGIDFRRLAAVNGIESPYVINPGAILTTDLSKTRKTSVAAKPAPQPAARPSPPKPVKSAPPVAKTPAPLPSSTPARTVSPVTAVKLGPVSTWRWPTNGGVQRTFSNNLHKGIDIGGARGAPVRATAPGVVVYAGTGLSGYGALLIIKHNERFLSAYGHNDAMLVKEGDGVREGQQIARMGSTGTDSVKLHFEIRQDGKPVNPLKLLPAR</sequence>
<dbReference type="GO" id="GO:0004222">
    <property type="term" value="F:metalloendopeptidase activity"/>
    <property type="evidence" value="ECO:0007669"/>
    <property type="project" value="TreeGrafter"/>
</dbReference>
<dbReference type="PANTHER" id="PTHR21666:SF263">
    <property type="entry name" value="MUREIN HYDROLASE ACTIVATOR NLPD"/>
    <property type="match status" value="1"/>
</dbReference>
<dbReference type="Proteomes" id="UP000004699">
    <property type="component" value="Unassembled WGS sequence"/>
</dbReference>
<feature type="domain" description="LysM" evidence="4">
    <location>
        <begin position="67"/>
        <end position="111"/>
    </location>
</feature>
<dbReference type="InterPro" id="IPR036779">
    <property type="entry name" value="LysM_dom_sf"/>
</dbReference>
<feature type="chain" id="PRO_5002875939" evidence="3">
    <location>
        <begin position="21"/>
        <end position="292"/>
    </location>
</feature>
<dbReference type="OrthoDB" id="9795421at2"/>
<dbReference type="Pfam" id="PF01551">
    <property type="entry name" value="Peptidase_M23"/>
    <property type="match status" value="1"/>
</dbReference>
<feature type="signal peptide" evidence="3">
    <location>
        <begin position="1"/>
        <end position="20"/>
    </location>
</feature>
<feature type="compositionally biased region" description="Low complexity" evidence="2">
    <location>
        <begin position="139"/>
        <end position="149"/>
    </location>
</feature>
<evidence type="ECO:0000259" key="4">
    <source>
        <dbReference type="PROSITE" id="PS51782"/>
    </source>
</evidence>
<dbReference type="SUPFAM" id="SSF51261">
    <property type="entry name" value="Duplicated hybrid motif"/>
    <property type="match status" value="1"/>
</dbReference>
<organism evidence="5 6">
    <name type="scientific">Luminiphilus syltensis NOR5-1B</name>
    <dbReference type="NCBI Taxonomy" id="565045"/>
    <lineage>
        <taxon>Bacteria</taxon>
        <taxon>Pseudomonadati</taxon>
        <taxon>Pseudomonadota</taxon>
        <taxon>Gammaproteobacteria</taxon>
        <taxon>Cellvibrionales</taxon>
        <taxon>Halieaceae</taxon>
        <taxon>Luminiphilus</taxon>
    </lineage>
</organism>
<dbReference type="PANTHER" id="PTHR21666">
    <property type="entry name" value="PEPTIDASE-RELATED"/>
    <property type="match status" value="1"/>
</dbReference>
<dbReference type="EMBL" id="DS999411">
    <property type="protein sequence ID" value="EED35891.1"/>
    <property type="molecule type" value="Genomic_DNA"/>
</dbReference>
<dbReference type="SMART" id="SM00257">
    <property type="entry name" value="LysM"/>
    <property type="match status" value="1"/>
</dbReference>
<dbReference type="InterPro" id="IPR018392">
    <property type="entry name" value="LysM"/>
</dbReference>
<name>B8KSK2_9GAMM</name>
<evidence type="ECO:0000256" key="3">
    <source>
        <dbReference type="SAM" id="SignalP"/>
    </source>
</evidence>
<proteinExistence type="inferred from homology"/>
<dbReference type="eggNOG" id="COG4942">
    <property type="taxonomic scope" value="Bacteria"/>
</dbReference>
<dbReference type="HOGENOM" id="CLU_029425_0_2_6"/>
<feature type="region of interest" description="Disordered" evidence="2">
    <location>
        <begin position="119"/>
        <end position="159"/>
    </location>
</feature>
<dbReference type="GO" id="GO:0009279">
    <property type="term" value="C:cell outer membrane"/>
    <property type="evidence" value="ECO:0007669"/>
    <property type="project" value="TreeGrafter"/>
</dbReference>
<evidence type="ECO:0000256" key="2">
    <source>
        <dbReference type="SAM" id="MobiDB-lite"/>
    </source>
</evidence>
<reference evidence="6" key="1">
    <citation type="journal article" date="2013" name="BMC Microbiol.">
        <title>Taxonomy and evolution of bacteriochlorophyll a-containing members of the OM60/NOR5 clade of marine gammaproteobacteria: description of Luminiphilus syltensis gen. nov., sp. nov., reclassification of Haliea rubra as Pseudohaliea rubra gen. nov., comb. nov., and emendation of Chromatocurvus halotolerans.</title>
        <authorList>
            <person name="Spring S."/>
            <person name="Riedel T."/>
            <person name="Sproer C."/>
            <person name="Yan S."/>
            <person name="Harder J."/>
            <person name="Fuchs B.M."/>
        </authorList>
    </citation>
    <scope>NUCLEOTIDE SEQUENCE [LARGE SCALE GENOMIC DNA]</scope>
    <source>
        <strain evidence="6">NOR51-B</strain>
    </source>
</reference>
<dbReference type="PROSITE" id="PS51257">
    <property type="entry name" value="PROKAR_LIPOPROTEIN"/>
    <property type="match status" value="1"/>
</dbReference>
<dbReference type="AlphaFoldDB" id="B8KSK2"/>
<dbReference type="Pfam" id="PF01476">
    <property type="entry name" value="LysM"/>
    <property type="match status" value="1"/>
</dbReference>
<evidence type="ECO:0000256" key="1">
    <source>
        <dbReference type="ARBA" id="ARBA00038420"/>
    </source>
</evidence>
<evidence type="ECO:0000313" key="6">
    <source>
        <dbReference type="Proteomes" id="UP000004699"/>
    </source>
</evidence>
<keyword evidence="6" id="KW-1185">Reference proteome</keyword>
<dbReference type="InterPro" id="IPR016047">
    <property type="entry name" value="M23ase_b-sheet_dom"/>
</dbReference>
<dbReference type="STRING" id="565045.NOR51B_1838"/>
<dbReference type="CDD" id="cd00118">
    <property type="entry name" value="LysM"/>
    <property type="match status" value="1"/>
</dbReference>
<dbReference type="CDD" id="cd12797">
    <property type="entry name" value="M23_peptidase"/>
    <property type="match status" value="1"/>
</dbReference>